<dbReference type="OrthoDB" id="105920at2759"/>
<feature type="transmembrane region" description="Helical" evidence="1">
    <location>
        <begin position="453"/>
        <end position="473"/>
    </location>
</feature>
<dbReference type="EMBL" id="CACSLK010027760">
    <property type="protein sequence ID" value="CAA0828937.1"/>
    <property type="molecule type" value="Genomic_DNA"/>
</dbReference>
<keyword evidence="4" id="KW-1185">Reference proteome</keyword>
<evidence type="ECO:0000313" key="4">
    <source>
        <dbReference type="Proteomes" id="UP001153555"/>
    </source>
</evidence>
<accession>A0A9N7NEC2</accession>
<keyword evidence="1" id="KW-0472">Membrane</keyword>
<dbReference type="Pfam" id="PF03732">
    <property type="entry name" value="Retrotrans_gag"/>
    <property type="match status" value="1"/>
</dbReference>
<keyword evidence="1" id="KW-0812">Transmembrane</keyword>
<comment type="caution">
    <text evidence="3">The sequence shown here is derived from an EMBL/GenBank/DDBJ whole genome shotgun (WGS) entry which is preliminary data.</text>
</comment>
<dbReference type="InterPro" id="IPR005162">
    <property type="entry name" value="Retrotrans_gag_dom"/>
</dbReference>
<dbReference type="Pfam" id="PF08284">
    <property type="entry name" value="RVP_2"/>
    <property type="match status" value="1"/>
</dbReference>
<dbReference type="Gene3D" id="2.40.70.10">
    <property type="entry name" value="Acid Proteases"/>
    <property type="match status" value="1"/>
</dbReference>
<dbReference type="InterPro" id="IPR021109">
    <property type="entry name" value="Peptidase_aspartic_dom_sf"/>
</dbReference>
<reference evidence="3" key="1">
    <citation type="submission" date="2019-12" db="EMBL/GenBank/DDBJ databases">
        <authorList>
            <person name="Scholes J."/>
        </authorList>
    </citation>
    <scope>NUCLEOTIDE SEQUENCE</scope>
</reference>
<dbReference type="PANTHER" id="PTHR15503:SF22">
    <property type="entry name" value="TRANSPOSON TY3-I GAG POLYPROTEIN"/>
    <property type="match status" value="1"/>
</dbReference>
<dbReference type="CDD" id="cd00303">
    <property type="entry name" value="retropepsin_like"/>
    <property type="match status" value="1"/>
</dbReference>
<feature type="domain" description="Retrotransposon gag" evidence="2">
    <location>
        <begin position="3"/>
        <end position="93"/>
    </location>
</feature>
<dbReference type="SUPFAM" id="SSF50630">
    <property type="entry name" value="Acid proteases"/>
    <property type="match status" value="1"/>
</dbReference>
<evidence type="ECO:0000256" key="1">
    <source>
        <dbReference type="SAM" id="Phobius"/>
    </source>
</evidence>
<gene>
    <name evidence="3" type="ORF">SHERM_24555</name>
</gene>
<keyword evidence="1" id="KW-1133">Transmembrane helix</keyword>
<evidence type="ECO:0000259" key="2">
    <source>
        <dbReference type="Pfam" id="PF03732"/>
    </source>
</evidence>
<feature type="non-terminal residue" evidence="3">
    <location>
        <position position="657"/>
    </location>
</feature>
<protein>
    <recommendedName>
        <fullName evidence="2">Retrotransposon gag domain-containing protein</fullName>
    </recommendedName>
</protein>
<dbReference type="AlphaFoldDB" id="A0A9N7NEC2"/>
<dbReference type="PANTHER" id="PTHR15503">
    <property type="entry name" value="LDOC1 RELATED"/>
    <property type="match status" value="1"/>
</dbReference>
<dbReference type="Proteomes" id="UP001153555">
    <property type="component" value="Unassembled WGS sequence"/>
</dbReference>
<name>A0A9N7NEC2_STRHE</name>
<feature type="non-terminal residue" evidence="3">
    <location>
        <position position="1"/>
    </location>
</feature>
<organism evidence="3 4">
    <name type="scientific">Striga hermonthica</name>
    <name type="common">Purple witchweed</name>
    <name type="synonym">Buchnera hermonthica</name>
    <dbReference type="NCBI Taxonomy" id="68872"/>
    <lineage>
        <taxon>Eukaryota</taxon>
        <taxon>Viridiplantae</taxon>
        <taxon>Streptophyta</taxon>
        <taxon>Embryophyta</taxon>
        <taxon>Tracheophyta</taxon>
        <taxon>Spermatophyta</taxon>
        <taxon>Magnoliopsida</taxon>
        <taxon>eudicotyledons</taxon>
        <taxon>Gunneridae</taxon>
        <taxon>Pentapetalae</taxon>
        <taxon>asterids</taxon>
        <taxon>lamiids</taxon>
        <taxon>Lamiales</taxon>
        <taxon>Orobanchaceae</taxon>
        <taxon>Buchnereae</taxon>
        <taxon>Striga</taxon>
    </lineage>
</organism>
<proteinExistence type="predicted"/>
<evidence type="ECO:0000313" key="3">
    <source>
        <dbReference type="EMBL" id="CAA0828937.1"/>
    </source>
</evidence>
<sequence>VQIAADHLDGEANVWWQWILHKNHGEHMRWRDFEKELITRFGSSDYLDYDEALSRIKQSGSLREYQKEFERIASRVRDWPESALVGTFVGGLKAELAAEVRLDRPGSMRAAMDLARLHEDHLVAVRKARPSDVRTETKRTHAAIEEQAARTENKPLGDTVRTTSHIRRHTDDEMQRRREKGLCYSCNEKFTPGHKCKGKEVFLLEIEEGYEEEKPQEESLWHMVKSKKRGPKMITFTTEIRGKFVEVLVDSRSTLNFIDEELSKEIEIPFTKVKPFGVKVANGETLRRDILFKGVKMEAQGQNMRVDLYALPLKATDIVLGCQWLETLGPITTDYWKGTMEFGRSSKRVKFRTEDPGESPDEDEEDGRVRKLNFLILGDKERLEEEGNDTEVEVSACEVSGIGKLKCERGASDLDAHGWANKRRTRVATGARGCASILLYSDKISDRCEYPSILVSIMSIVLSIFVYIFFYVVADTAISTTLTVFKSFQQEKVETQTGYYIEYNSYYHDVARVVPTCAPNAFRVLAAQAPRVPATVRAPITYGASYCVRCCTRRLPRPRASIVSCTSPCACCVARHSPVRGLLTRVPSAPWRYTPERQRVPIDLRPHPPIARPFGSTVGRAPPFIISLRPSARIMGRCAPLAHEPIAVAPLVGDRHS</sequence>
<dbReference type="InterPro" id="IPR032567">
    <property type="entry name" value="RTL1-rel"/>
</dbReference>